<dbReference type="Proteomes" id="UP000238924">
    <property type="component" value="Unassembled WGS sequence"/>
</dbReference>
<evidence type="ECO:0000313" key="2">
    <source>
        <dbReference type="Proteomes" id="UP000238924"/>
    </source>
</evidence>
<keyword evidence="2" id="KW-1185">Reference proteome</keyword>
<reference evidence="1 2" key="1">
    <citation type="submission" date="2014-04" db="EMBL/GenBank/DDBJ databases">
        <title>Whole genome sequence of 'Brachyspira hampsonii' D13-03603F2.</title>
        <authorList>
            <person name="Patterson A.H."/>
            <person name="Chaban B."/>
            <person name="Fernando C."/>
            <person name="Harding J.C."/>
            <person name="Hill J.E."/>
        </authorList>
    </citation>
    <scope>NUCLEOTIDE SEQUENCE [LARGE SCALE GENOMIC DNA]</scope>
    <source>
        <strain evidence="1 2">D13-03603F2</strain>
    </source>
</reference>
<comment type="caution">
    <text evidence="1">The sequence shown here is derived from an EMBL/GenBank/DDBJ whole genome shotgun (WGS) entry which is preliminary data.</text>
</comment>
<name>A0ABX5B4I7_9SPIR</name>
<dbReference type="Pfam" id="PF05069">
    <property type="entry name" value="Phage_tail_S"/>
    <property type="match status" value="1"/>
</dbReference>
<dbReference type="EMBL" id="JJMJ01000224">
    <property type="protein sequence ID" value="PPS21217.1"/>
    <property type="molecule type" value="Genomic_DNA"/>
</dbReference>
<evidence type="ECO:0000313" key="1">
    <source>
        <dbReference type="EMBL" id="PPS21217.1"/>
    </source>
</evidence>
<gene>
    <name evidence="1" type="ORF">DJ52_12375</name>
</gene>
<dbReference type="RefSeq" id="WP_104619013.1">
    <property type="nucleotide sequence ID" value="NZ_JJMJ01000224.1"/>
</dbReference>
<dbReference type="NCBIfam" id="TIGR01635">
    <property type="entry name" value="tail_comp_S"/>
    <property type="match status" value="1"/>
</dbReference>
<dbReference type="InterPro" id="IPR006522">
    <property type="entry name" value="Phage_virion_morphogenesis"/>
</dbReference>
<sequence>MSAEVFITDIEEIKKLQDKLKSLKLSSSEERDILEAIGTEIETQIEERFENQRDVSGNKWQDISQKTREYYNKKGIVGSILSRTRQLRDTIESQVNNSQLLTGATKVYAAVHNFGDDSRNIPQREFLGLSSDNYADIENIINEFLENSIKKANN</sequence>
<protein>
    <submittedName>
        <fullName evidence="1">Phage virion morphogeneis protein</fullName>
    </submittedName>
</protein>
<proteinExistence type="predicted"/>
<organism evidence="1 2">
    <name type="scientific">Brachyspira murdochii</name>
    <dbReference type="NCBI Taxonomy" id="84378"/>
    <lineage>
        <taxon>Bacteria</taxon>
        <taxon>Pseudomonadati</taxon>
        <taxon>Spirochaetota</taxon>
        <taxon>Spirochaetia</taxon>
        <taxon>Brachyspirales</taxon>
        <taxon>Brachyspiraceae</taxon>
        <taxon>Brachyspira</taxon>
    </lineage>
</organism>
<accession>A0ABX5B4I7</accession>